<dbReference type="InterPro" id="IPR006202">
    <property type="entry name" value="Neur_chan_lig-bd"/>
</dbReference>
<dbReference type="SUPFAM" id="SSF63712">
    <property type="entry name" value="Nicotinic receptor ligand binding domain-like"/>
    <property type="match status" value="1"/>
</dbReference>
<keyword evidence="4" id="KW-1185">Reference proteome</keyword>
<evidence type="ECO:0000256" key="1">
    <source>
        <dbReference type="SAM" id="MobiDB-lite"/>
    </source>
</evidence>
<dbReference type="InterPro" id="IPR036734">
    <property type="entry name" value="Neur_chan_lig-bd_sf"/>
</dbReference>
<proteinExistence type="predicted"/>
<feature type="compositionally biased region" description="Polar residues" evidence="1">
    <location>
        <begin position="1054"/>
        <end position="1084"/>
    </location>
</feature>
<feature type="compositionally biased region" description="Basic and acidic residues" evidence="1">
    <location>
        <begin position="1022"/>
        <end position="1033"/>
    </location>
</feature>
<dbReference type="AlphaFoldDB" id="A0A2A2LJC9"/>
<dbReference type="EMBL" id="LIAE01006691">
    <property type="protein sequence ID" value="PAV86225.1"/>
    <property type="molecule type" value="Genomic_DNA"/>
</dbReference>
<comment type="caution">
    <text evidence="3">The sequence shown here is derived from an EMBL/GenBank/DDBJ whole genome shotgun (WGS) entry which is preliminary data.</text>
</comment>
<feature type="domain" description="Neurotransmitter-gated ion-channel ligand-binding" evidence="2">
    <location>
        <begin position="1113"/>
        <end position="1187"/>
    </location>
</feature>
<protein>
    <recommendedName>
        <fullName evidence="2">Neurotransmitter-gated ion-channel ligand-binding domain-containing protein</fullName>
    </recommendedName>
</protein>
<dbReference type="GO" id="GO:0005230">
    <property type="term" value="F:extracellular ligand-gated monoatomic ion channel activity"/>
    <property type="evidence" value="ECO:0007669"/>
    <property type="project" value="InterPro"/>
</dbReference>
<feature type="region of interest" description="Disordered" evidence="1">
    <location>
        <begin position="184"/>
        <end position="233"/>
    </location>
</feature>
<dbReference type="Proteomes" id="UP000218231">
    <property type="component" value="Unassembled WGS sequence"/>
</dbReference>
<dbReference type="Pfam" id="PF02931">
    <property type="entry name" value="Neur_chan_LBD"/>
    <property type="match status" value="1"/>
</dbReference>
<feature type="region of interest" description="Disordered" evidence="1">
    <location>
        <begin position="83"/>
        <end position="136"/>
    </location>
</feature>
<feature type="region of interest" description="Disordered" evidence="1">
    <location>
        <begin position="984"/>
        <end position="1110"/>
    </location>
</feature>
<organism evidence="3 4">
    <name type="scientific">Diploscapter pachys</name>
    <dbReference type="NCBI Taxonomy" id="2018661"/>
    <lineage>
        <taxon>Eukaryota</taxon>
        <taxon>Metazoa</taxon>
        <taxon>Ecdysozoa</taxon>
        <taxon>Nematoda</taxon>
        <taxon>Chromadorea</taxon>
        <taxon>Rhabditida</taxon>
        <taxon>Rhabditina</taxon>
        <taxon>Rhabditomorpha</taxon>
        <taxon>Rhabditoidea</taxon>
        <taxon>Rhabditidae</taxon>
        <taxon>Diploscapter</taxon>
    </lineage>
</organism>
<evidence type="ECO:0000259" key="2">
    <source>
        <dbReference type="Pfam" id="PF02931"/>
    </source>
</evidence>
<feature type="compositionally biased region" description="Basic and acidic residues" evidence="1">
    <location>
        <begin position="199"/>
        <end position="228"/>
    </location>
</feature>
<feature type="compositionally biased region" description="Polar residues" evidence="1">
    <location>
        <begin position="125"/>
        <end position="135"/>
    </location>
</feature>
<dbReference type="STRING" id="2018661.A0A2A2LJC9"/>
<dbReference type="Gene3D" id="2.70.170.10">
    <property type="entry name" value="Neurotransmitter-gated ion-channel ligand-binding domain"/>
    <property type="match status" value="1"/>
</dbReference>
<feature type="compositionally biased region" description="Basic and acidic residues" evidence="1">
    <location>
        <begin position="984"/>
        <end position="994"/>
    </location>
</feature>
<evidence type="ECO:0000313" key="4">
    <source>
        <dbReference type="Proteomes" id="UP000218231"/>
    </source>
</evidence>
<reference evidence="3 4" key="1">
    <citation type="journal article" date="2017" name="Curr. Biol.">
        <title>Genome architecture and evolution of a unichromosomal asexual nematode.</title>
        <authorList>
            <person name="Fradin H."/>
            <person name="Zegar C."/>
            <person name="Gutwein M."/>
            <person name="Lucas J."/>
            <person name="Kovtun M."/>
            <person name="Corcoran D."/>
            <person name="Baugh L.R."/>
            <person name="Kiontke K."/>
            <person name="Gunsalus K."/>
            <person name="Fitch D.H."/>
            <person name="Piano F."/>
        </authorList>
    </citation>
    <scope>NUCLEOTIDE SEQUENCE [LARGE SCALE GENOMIC DNA]</scope>
    <source>
        <strain evidence="3">PF1309</strain>
    </source>
</reference>
<gene>
    <name evidence="3" type="ORF">WR25_23898</name>
</gene>
<name>A0A2A2LJC9_9BILA</name>
<evidence type="ECO:0000313" key="3">
    <source>
        <dbReference type="EMBL" id="PAV86225.1"/>
    </source>
</evidence>
<feature type="compositionally biased region" description="Basic and acidic residues" evidence="1">
    <location>
        <begin position="83"/>
        <end position="93"/>
    </location>
</feature>
<accession>A0A2A2LJC9</accession>
<feature type="compositionally biased region" description="Basic residues" evidence="1">
    <location>
        <begin position="1100"/>
        <end position="1109"/>
    </location>
</feature>
<sequence>MILTAMLTVNETDLMHPQVETVRNDLLQQVTGASTISNSNSASSPNPMMEPSKGPVILDISADPEYAEFLKWRERKRKAEAEKAEAEKAEVPAKRKRELPNTNDATGHKLKDVLPEANNPDVIGPSNQLEGSSRSLRARKERQYAMQMDLKKCLRKISIDDGSLDDLTLELDDSEDSYVPNFIVDQTRGLEDDVEAESDSDKENENECLDKSADSDSEFLADRRRSDSPPRQLANHVTSTETLYDHYSEDLRKILLGDIPDGAPVHQTIPDITLENLREGSATYTYFVVNSEDNFIDATSVGGGRWNARRKGEKRVAQKSSSLYMSSQGESTSAKTADYEVTKIRGPHPDAYPRQTFHRSIWRPRKMTGEFEGIIVLSFRTTKDFLYTRNQKQGNAEEEDSRDHSRLRPSISKRIRTLLKENKKPQQIIGLLGSSIRILTGQSLRRTQIYSQVKSLDEMEFSRGRSKELGYEQVWKMHHDGSGRWVKRIDTINRRIFLTNRSMIKTFIDSCLLSPSDFERINEHYSDATSGDVNELIASMHNKSKDDPFNGRWRYNPRTNNRPSGTALYVDQTYDIGKQYLTVFLCKNVHIRTRNQSGDHPQVVVALAFTDSRTTSDYSWIARTLEDSTKELTGNQRLSCRSFVSDGELALHNGLREVDLFKTSYHVQCERHLWENFKFEARRLNLNRNDSKDDLKILQRRIFGFEINNKGLAGRTKEVGLLDQPTEQAFDEEVNRLSQDMLTGSLASLQMLHKYTTKKLNKMFSTYSMKMRVMAGLGLGRTTTNRVECENGLIKDHLKDSSTAKLHIVIHRLEQRYYAMYAPFYDAIFGRGDYRLTDRRLEIIPEDDYHNWRTEEQSEYHQKIGLYEWYEPGRRFDEADHEEWDTFGSFLDSKCPLKDRRELILDGRELKGKCVELDGIIMVKENGKIFETNLEKLTCQRGDDACSQWTKSKIICKHAVGAAYFSDSLLDVLQKADKSLRDKSIGARMEENQSHFRGNRSTRRDGAKCTRHSKNTSIEQIRGLRNERDKDADTSSSSSSQHLTTVSDGAMPHNENSNSAPLLSTESQSTLDDHLTASQIPATRSSKRIASMEPHPSYSKPKRAYRRRKASVEQWDDPRLTFDPAKYDGIEFIVANRDVLWIPDLVVFDSQKIEEVHDPYARNVNIHANGTVKYYGVYTVSFLCAMQAFSDIFNFGFGYQGPGGQISKVSLTSRNLYQIVQFDDLSRMVSGNFQVPTGTGPALPGLIPEISPSDPKKF</sequence>
<dbReference type="GO" id="GO:0016020">
    <property type="term" value="C:membrane"/>
    <property type="evidence" value="ECO:0007669"/>
    <property type="project" value="InterPro"/>
</dbReference>